<dbReference type="Proteomes" id="UP001272242">
    <property type="component" value="Unassembled WGS sequence"/>
</dbReference>
<evidence type="ECO:0000313" key="2">
    <source>
        <dbReference type="EMBL" id="MDY3563370.1"/>
    </source>
</evidence>
<feature type="signal peptide" evidence="1">
    <location>
        <begin position="1"/>
        <end position="20"/>
    </location>
</feature>
<feature type="chain" id="PRO_5046668621" evidence="1">
    <location>
        <begin position="21"/>
        <end position="144"/>
    </location>
</feature>
<comment type="caution">
    <text evidence="2">The sequence shown here is derived from an EMBL/GenBank/DDBJ whole genome shotgun (WGS) entry which is preliminary data.</text>
</comment>
<accession>A0ABU5F9G1</accession>
<name>A0ABU5F9G1_9BACT</name>
<gene>
    <name evidence="2" type="ORF">R5W23_004872</name>
</gene>
<evidence type="ECO:0000256" key="1">
    <source>
        <dbReference type="SAM" id="SignalP"/>
    </source>
</evidence>
<dbReference type="RefSeq" id="WP_320689580.1">
    <property type="nucleotide sequence ID" value="NZ_JAXBLV010000236.1"/>
</dbReference>
<protein>
    <submittedName>
        <fullName evidence="2">TIGR03067 domain-containing protein</fullName>
    </submittedName>
</protein>
<reference evidence="3" key="1">
    <citation type="journal article" date="2023" name="Mar. Drugs">
        <title>Gemmata algarum, a Novel Planctomycete Isolated from an Algal Mat, Displays Antimicrobial Activity.</title>
        <authorList>
            <person name="Kumar G."/>
            <person name="Kallscheuer N."/>
            <person name="Kashif M."/>
            <person name="Ahamad S."/>
            <person name="Jagadeeshwari U."/>
            <person name="Pannikurungottu S."/>
            <person name="Haufschild T."/>
            <person name="Kabuu M."/>
            <person name="Sasikala C."/>
            <person name="Jogler C."/>
            <person name="Ramana C."/>
        </authorList>
    </citation>
    <scope>NUCLEOTIDE SEQUENCE [LARGE SCALE GENOMIC DNA]</scope>
    <source>
        <strain evidence="3">JC673</strain>
    </source>
</reference>
<proteinExistence type="predicted"/>
<dbReference type="EMBL" id="JAXBLV010000236">
    <property type="protein sequence ID" value="MDY3563370.1"/>
    <property type="molecule type" value="Genomic_DNA"/>
</dbReference>
<dbReference type="NCBIfam" id="TIGR03067">
    <property type="entry name" value="Planc_TIGR03067"/>
    <property type="match status" value="1"/>
</dbReference>
<organism evidence="2 3">
    <name type="scientific">Gemmata algarum</name>
    <dbReference type="NCBI Taxonomy" id="2975278"/>
    <lineage>
        <taxon>Bacteria</taxon>
        <taxon>Pseudomonadati</taxon>
        <taxon>Planctomycetota</taxon>
        <taxon>Planctomycetia</taxon>
        <taxon>Gemmatales</taxon>
        <taxon>Gemmataceae</taxon>
        <taxon>Gemmata</taxon>
    </lineage>
</organism>
<keyword evidence="3" id="KW-1185">Reference proteome</keyword>
<sequence length="144" mass="15731">MVRFALLGSLVLALVAHASADDKKDVPKELAPFQGTWKVVKAEVKGMAVPEKEFAAGRFIFEGTKVTVIEDEKSKPDVGTFAVGNEKEPFTIDLVQPDDKALGIYKFDKDGKLTMCFATGKDATRPKEFDGKNAALLVLEKVKQ</sequence>
<dbReference type="InterPro" id="IPR017504">
    <property type="entry name" value="CHP03067_Planctomycetes"/>
</dbReference>
<evidence type="ECO:0000313" key="3">
    <source>
        <dbReference type="Proteomes" id="UP001272242"/>
    </source>
</evidence>
<keyword evidence="1" id="KW-0732">Signal</keyword>